<dbReference type="OrthoDB" id="5971939at2759"/>
<accession>A0A4Q2DU69</accession>
<sequence>MNTNPAIPSGWNVLLSKTAPNALYDSKARYDRPKCDEDTRVEVITEITNWIEDRESPQRLLCMTGAAGAGKSALQQTTAESCSKSNILGSAYFFAESDRTRNTTSSLVPTIAYQLGRGNPGLKQYIGSAVEEDPLIFSKSLQYLTTALICDPVRRLRNEGKLDLASFRYAILIDGLDECQGEDSQAEVLMAVKECLLDDDIPFRIFIASRPECAIHDALQSGGELHGLAYHIQLSDHYDATADIRRYLWRRLQELGLRSRDSRARSGGWFSEEDIEKLVVAASGQFIFAATVVRYLAERRSSPVDRLKTILTWTPSDKQSARPFEKLDLLYHNILSAAKTAFEAVDTHSESDFLALFRAYHINATRGFGNPAISFPNEELNHVLHVSGDILISDLRSLVTTRPHPCGAVLHLYHKSFSDFLNARSRSKDLFVPSAHVESYLAKSYLGNVLWYPEIGAWSSS</sequence>
<dbReference type="AlphaFoldDB" id="A0A4Q2DU69"/>
<comment type="caution">
    <text evidence="3">The sequence shown here is derived from an EMBL/GenBank/DDBJ whole genome shotgun (WGS) entry which is preliminary data.</text>
</comment>
<evidence type="ECO:0000259" key="2">
    <source>
        <dbReference type="Pfam" id="PF24883"/>
    </source>
</evidence>
<dbReference type="InterPro" id="IPR056884">
    <property type="entry name" value="NPHP3-like_N"/>
</dbReference>
<dbReference type="SUPFAM" id="SSF52540">
    <property type="entry name" value="P-loop containing nucleoside triphosphate hydrolases"/>
    <property type="match status" value="1"/>
</dbReference>
<evidence type="ECO:0000256" key="1">
    <source>
        <dbReference type="ARBA" id="ARBA00022737"/>
    </source>
</evidence>
<dbReference type="STRING" id="2316362.A0A4Q2DU69"/>
<evidence type="ECO:0000313" key="3">
    <source>
        <dbReference type="EMBL" id="RXW23769.1"/>
    </source>
</evidence>
<dbReference type="PANTHER" id="PTHR10039:SF14">
    <property type="entry name" value="NACHT DOMAIN-CONTAINING PROTEIN"/>
    <property type="match status" value="1"/>
</dbReference>
<dbReference type="Pfam" id="PF24883">
    <property type="entry name" value="NPHP3_N"/>
    <property type="match status" value="1"/>
</dbReference>
<keyword evidence="4" id="KW-1185">Reference proteome</keyword>
<gene>
    <name evidence="3" type="ORF">EST38_g2095</name>
</gene>
<protein>
    <recommendedName>
        <fullName evidence="2">Nephrocystin 3-like N-terminal domain-containing protein</fullName>
    </recommendedName>
</protein>
<dbReference type="PANTHER" id="PTHR10039">
    <property type="entry name" value="AMELOGENIN"/>
    <property type="match status" value="1"/>
</dbReference>
<name>A0A4Q2DU69_9AGAR</name>
<dbReference type="InterPro" id="IPR027417">
    <property type="entry name" value="P-loop_NTPase"/>
</dbReference>
<evidence type="ECO:0000313" key="4">
    <source>
        <dbReference type="Proteomes" id="UP000290288"/>
    </source>
</evidence>
<proteinExistence type="predicted"/>
<dbReference type="Gene3D" id="3.40.50.300">
    <property type="entry name" value="P-loop containing nucleotide triphosphate hydrolases"/>
    <property type="match status" value="1"/>
</dbReference>
<keyword evidence="1" id="KW-0677">Repeat</keyword>
<dbReference type="EMBL" id="SDEE01000033">
    <property type="protein sequence ID" value="RXW23769.1"/>
    <property type="molecule type" value="Genomic_DNA"/>
</dbReference>
<dbReference type="Proteomes" id="UP000290288">
    <property type="component" value="Unassembled WGS sequence"/>
</dbReference>
<reference evidence="3 4" key="1">
    <citation type="submission" date="2019-01" db="EMBL/GenBank/DDBJ databases">
        <title>Draft genome sequence of Psathyrella aberdarensis IHI B618.</title>
        <authorList>
            <person name="Buettner E."/>
            <person name="Kellner H."/>
        </authorList>
    </citation>
    <scope>NUCLEOTIDE SEQUENCE [LARGE SCALE GENOMIC DNA]</scope>
    <source>
        <strain evidence="3 4">IHI B618</strain>
    </source>
</reference>
<feature type="domain" description="Nephrocystin 3-like N-terminal" evidence="2">
    <location>
        <begin position="46"/>
        <end position="210"/>
    </location>
</feature>
<organism evidence="3 4">
    <name type="scientific">Candolleomyces aberdarensis</name>
    <dbReference type="NCBI Taxonomy" id="2316362"/>
    <lineage>
        <taxon>Eukaryota</taxon>
        <taxon>Fungi</taxon>
        <taxon>Dikarya</taxon>
        <taxon>Basidiomycota</taxon>
        <taxon>Agaricomycotina</taxon>
        <taxon>Agaricomycetes</taxon>
        <taxon>Agaricomycetidae</taxon>
        <taxon>Agaricales</taxon>
        <taxon>Agaricineae</taxon>
        <taxon>Psathyrellaceae</taxon>
        <taxon>Candolleomyces</taxon>
    </lineage>
</organism>